<dbReference type="AlphaFoldDB" id="A0AB73GXB4"/>
<reference evidence="1" key="1">
    <citation type="submission" date="2020-08" db="EMBL/GenBank/DDBJ databases">
        <title>Studying the diversity of plant-associated saprophytic bacteria and their role in host health and plant-pathogen interactions.</title>
        <authorList>
            <person name="Potnis N."/>
        </authorList>
    </citation>
    <scope>NUCLEOTIDE SEQUENCE</scope>
    <source>
        <strain evidence="1">F21</strain>
    </source>
</reference>
<dbReference type="Proteomes" id="UP000528595">
    <property type="component" value="Unassembled WGS sequence"/>
</dbReference>
<gene>
    <name evidence="1" type="ORF">FHR65_002177</name>
</gene>
<sequence length="35" mass="3822">MGITCLRTLTPTPLPLERGLMLPFSHWKEVAPSAG</sequence>
<name>A0AB73GXB4_9XANT</name>
<dbReference type="EMBL" id="JACIIQ010000007">
    <property type="protein sequence ID" value="MBB5670615.1"/>
    <property type="molecule type" value="Genomic_DNA"/>
</dbReference>
<organism evidence="1">
    <name type="scientific">Xanthomonas arboricola</name>
    <dbReference type="NCBI Taxonomy" id="56448"/>
    <lineage>
        <taxon>Bacteria</taxon>
        <taxon>Pseudomonadati</taxon>
        <taxon>Pseudomonadota</taxon>
        <taxon>Gammaproteobacteria</taxon>
        <taxon>Lysobacterales</taxon>
        <taxon>Lysobacteraceae</taxon>
        <taxon>Xanthomonas</taxon>
    </lineage>
</organism>
<accession>A0AB73GXB4</accession>
<comment type="caution">
    <text evidence="1">The sequence shown here is derived from an EMBL/GenBank/DDBJ whole genome shotgun (WGS) entry which is preliminary data.</text>
</comment>
<evidence type="ECO:0000313" key="1">
    <source>
        <dbReference type="EMBL" id="MBB5670615.1"/>
    </source>
</evidence>
<proteinExistence type="predicted"/>
<protein>
    <submittedName>
        <fullName evidence="1">Uncharacterized protein</fullName>
    </submittedName>
</protein>